<evidence type="ECO:0000256" key="4">
    <source>
        <dbReference type="ARBA" id="ARBA00022989"/>
    </source>
</evidence>
<gene>
    <name evidence="10" type="ordered locus">Intca_3020</name>
</gene>
<dbReference type="Pfam" id="PF00361">
    <property type="entry name" value="Proton_antipo_M"/>
    <property type="match status" value="1"/>
</dbReference>
<dbReference type="PRINTS" id="PR01437">
    <property type="entry name" value="NUOXDRDTASE4"/>
</dbReference>
<dbReference type="HOGENOM" id="CLU_007100_8_1_11"/>
<feature type="transmembrane region" description="Helical" evidence="8">
    <location>
        <begin position="225"/>
        <end position="248"/>
    </location>
</feature>
<keyword evidence="5" id="KW-0560">Oxidoreductase</keyword>
<dbReference type="PANTHER" id="PTHR42682:SF3">
    <property type="entry name" value="FORMATE HYDROGENLYASE SUBUNIT 3-RELATED"/>
    <property type="match status" value="1"/>
</dbReference>
<dbReference type="GO" id="GO:0005886">
    <property type="term" value="C:plasma membrane"/>
    <property type="evidence" value="ECO:0007669"/>
    <property type="project" value="UniProtKB-SubCell"/>
</dbReference>
<keyword evidence="2" id="KW-1003">Cell membrane</keyword>
<dbReference type="InterPro" id="IPR001750">
    <property type="entry name" value="ND/Mrp_TM"/>
</dbReference>
<keyword evidence="3 7" id="KW-0812">Transmembrane</keyword>
<dbReference type="Proteomes" id="UP000008914">
    <property type="component" value="Chromosome"/>
</dbReference>
<name>E6SBI2_INTC7</name>
<feature type="transmembrane region" description="Helical" evidence="8">
    <location>
        <begin position="260"/>
        <end position="278"/>
    </location>
</feature>
<feature type="transmembrane region" description="Helical" evidence="8">
    <location>
        <begin position="443"/>
        <end position="471"/>
    </location>
</feature>
<feature type="transmembrane region" description="Helical" evidence="8">
    <location>
        <begin position="350"/>
        <end position="374"/>
    </location>
</feature>
<feature type="transmembrane region" description="Helical" evidence="8">
    <location>
        <begin position="76"/>
        <end position="95"/>
    </location>
</feature>
<keyword evidence="4 8" id="KW-1133">Transmembrane helix</keyword>
<reference evidence="10 11" key="1">
    <citation type="journal article" date="2010" name="Stand. Genomic Sci.">
        <title>Complete genome sequence of Intrasporangium calvum type strain (7 KIP).</title>
        <authorList>
            <person name="Del Rio T.G."/>
            <person name="Chertkov O."/>
            <person name="Yasawong M."/>
            <person name="Lucas S."/>
            <person name="Deshpande S."/>
            <person name="Cheng J.F."/>
            <person name="Detter C."/>
            <person name="Tapia R."/>
            <person name="Han C."/>
            <person name="Goodwin L."/>
            <person name="Pitluck S."/>
            <person name="Liolios K."/>
            <person name="Ivanova N."/>
            <person name="Mavromatis K."/>
            <person name="Pati A."/>
            <person name="Chen A."/>
            <person name="Palaniappan K."/>
            <person name="Land M."/>
            <person name="Hauser L."/>
            <person name="Chang Y.J."/>
            <person name="Jeffries C.D."/>
            <person name="Rohde M."/>
            <person name="Pukall R."/>
            <person name="Sikorski J."/>
            <person name="Goker M."/>
            <person name="Woyke T."/>
            <person name="Bristow J."/>
            <person name="Eisen J.A."/>
            <person name="Markowitz V."/>
            <person name="Hugenholtz P."/>
            <person name="Kyrpides N.C."/>
            <person name="Klenk H.P."/>
            <person name="Lapidus A."/>
        </authorList>
    </citation>
    <scope>NUCLEOTIDE SEQUENCE [LARGE SCALE GENOMIC DNA]</scope>
    <source>
        <strain evidence="11">ATCC 23552 / DSM 43043 / JCM 3097 / NBRC 12989 / 7 KIP</strain>
    </source>
</reference>
<feature type="transmembrane region" description="Helical" evidence="8">
    <location>
        <begin position="492"/>
        <end position="511"/>
    </location>
</feature>
<evidence type="ECO:0000256" key="8">
    <source>
        <dbReference type="SAM" id="Phobius"/>
    </source>
</evidence>
<dbReference type="GO" id="GO:0042773">
    <property type="term" value="P:ATP synthesis coupled electron transport"/>
    <property type="evidence" value="ECO:0007669"/>
    <property type="project" value="InterPro"/>
</dbReference>
<organism evidence="10 11">
    <name type="scientific">Intrasporangium calvum (strain ATCC 23552 / DSM 43043 / JCM 3097 / NBRC 12989 / NCIMB 10167 / NRRL B-3866 / 7 KIP)</name>
    <dbReference type="NCBI Taxonomy" id="710696"/>
    <lineage>
        <taxon>Bacteria</taxon>
        <taxon>Bacillati</taxon>
        <taxon>Actinomycetota</taxon>
        <taxon>Actinomycetes</taxon>
        <taxon>Micrococcales</taxon>
        <taxon>Intrasporangiaceae</taxon>
        <taxon>Intrasporangium</taxon>
    </lineage>
</organism>
<dbReference type="InterPro" id="IPR003918">
    <property type="entry name" value="NADH_UbQ_OxRdtase"/>
</dbReference>
<comment type="subcellular location">
    <subcellularLocation>
        <location evidence="1">Cell membrane</location>
        <topology evidence="1">Multi-pass membrane protein</topology>
    </subcellularLocation>
    <subcellularLocation>
        <location evidence="7">Membrane</location>
        <topology evidence="7">Multi-pass membrane protein</topology>
    </subcellularLocation>
</comment>
<feature type="transmembrane region" description="Helical" evidence="8">
    <location>
        <begin position="321"/>
        <end position="344"/>
    </location>
</feature>
<evidence type="ECO:0000313" key="10">
    <source>
        <dbReference type="EMBL" id="ADU49510.1"/>
    </source>
</evidence>
<evidence type="ECO:0000256" key="6">
    <source>
        <dbReference type="ARBA" id="ARBA00023136"/>
    </source>
</evidence>
<feature type="transmembrane region" description="Helical" evidence="8">
    <location>
        <begin position="34"/>
        <end position="55"/>
    </location>
</feature>
<evidence type="ECO:0000256" key="2">
    <source>
        <dbReference type="ARBA" id="ARBA00022475"/>
    </source>
</evidence>
<evidence type="ECO:0000259" key="9">
    <source>
        <dbReference type="Pfam" id="PF00361"/>
    </source>
</evidence>
<feature type="transmembrane region" description="Helical" evidence="8">
    <location>
        <begin position="149"/>
        <end position="169"/>
    </location>
</feature>
<dbReference type="OrthoDB" id="9768329at2"/>
<dbReference type="InterPro" id="IPR052175">
    <property type="entry name" value="ComplexI-like_HydComp"/>
</dbReference>
<keyword evidence="11" id="KW-1185">Reference proteome</keyword>
<evidence type="ECO:0000256" key="3">
    <source>
        <dbReference type="ARBA" id="ARBA00022692"/>
    </source>
</evidence>
<dbReference type="RefSeq" id="WP_013493822.1">
    <property type="nucleotide sequence ID" value="NC_014830.1"/>
</dbReference>
<evidence type="ECO:0000256" key="5">
    <source>
        <dbReference type="ARBA" id="ARBA00023002"/>
    </source>
</evidence>
<sequence length="696" mass="71971">MSLIALGLGCVALGAALAVMTAALPARARRSASGLVTSLVGAGGVLAGSVALMGTQYTMSVDFLLPLSRMVLDIDGLSGLFMTMIGGVAVVVGVYRMGYVHQTHLGSASDDDRHREVVSDTTGIDSRWATACLPLFVAAMLLVPAAGNITTFLVAWELMALASLVLVLAEHRERVEVRQAGVWYAAMTHAGFAVILVGLVLLAAWSGTETLAGIRQTAPGLSEPARSAVFLLTLAGFASKAGLVPLHVWLPRAHPEAPSYVSALMSAAMVNLGLYGIVRVWFDLLGGGPSWWALMVLALGVVSALYGVLQAVVANDLKRLLAYSTTENLGLVCIGVGAAGLVATNGDSPLVGLLLLAALMHAVNHAGFKSLLFLGAGAVLRATGLRDLDRMGGLVRLMPITALLTGAGALAASGLPPGNGFVSEWLLLQGLIHSLPPSGTPNLLLAVTMPLAVGAVALTAGLGVATFVKAWGIGFLARPRSTEAASAAEGGVALSVGMGMAAAVCAVLALWPAAAIQAVSRAIAALPGIGADPPVRSDAYLTLSGVRGSISPVLIAVAVALGVTVVAVALRVLAARRARRRSLVWGCGGTRLSPRMQYTATSYAEPLIRVFDDVLRPEQDVDVTHYAESRYLVESVTYRQRVGDRVEALLYPPVLAAANRWAQLARRVQNGSLHRYLAYGLVGVIVVLISAAVVAS</sequence>
<dbReference type="AlphaFoldDB" id="E6SBI2"/>
<accession>E6SBI2</accession>
<dbReference type="eggNOG" id="COG0651">
    <property type="taxonomic scope" value="Bacteria"/>
</dbReference>
<feature type="transmembrane region" description="Helical" evidence="8">
    <location>
        <begin position="290"/>
        <end position="309"/>
    </location>
</feature>
<feature type="transmembrane region" description="Helical" evidence="8">
    <location>
        <begin position="394"/>
        <end position="415"/>
    </location>
</feature>
<dbReference type="STRING" id="710696.Intca_3020"/>
<feature type="transmembrane region" description="Helical" evidence="8">
    <location>
        <begin position="676"/>
        <end position="695"/>
    </location>
</feature>
<evidence type="ECO:0000256" key="7">
    <source>
        <dbReference type="RuleBase" id="RU000320"/>
    </source>
</evidence>
<feature type="domain" description="NADH:quinone oxidoreductase/Mrp antiporter transmembrane" evidence="9">
    <location>
        <begin position="146"/>
        <end position="433"/>
    </location>
</feature>
<evidence type="ECO:0000256" key="1">
    <source>
        <dbReference type="ARBA" id="ARBA00004651"/>
    </source>
</evidence>
<keyword evidence="6 8" id="KW-0472">Membrane</keyword>
<dbReference type="EMBL" id="CP002343">
    <property type="protein sequence ID" value="ADU49510.1"/>
    <property type="molecule type" value="Genomic_DNA"/>
</dbReference>
<evidence type="ECO:0000313" key="11">
    <source>
        <dbReference type="Proteomes" id="UP000008914"/>
    </source>
</evidence>
<dbReference type="KEGG" id="ica:Intca_3020"/>
<feature type="transmembrane region" description="Helical" evidence="8">
    <location>
        <begin position="181"/>
        <end position="205"/>
    </location>
</feature>
<feature type="transmembrane region" description="Helical" evidence="8">
    <location>
        <begin position="550"/>
        <end position="573"/>
    </location>
</feature>
<dbReference type="GO" id="GO:0008137">
    <property type="term" value="F:NADH dehydrogenase (ubiquinone) activity"/>
    <property type="evidence" value="ECO:0007669"/>
    <property type="project" value="InterPro"/>
</dbReference>
<protein>
    <submittedName>
        <fullName evidence="10">NADH/Ubiquinone/plastoquinone (Complex I)</fullName>
    </submittedName>
</protein>
<dbReference type="GO" id="GO:0016491">
    <property type="term" value="F:oxidoreductase activity"/>
    <property type="evidence" value="ECO:0007669"/>
    <property type="project" value="UniProtKB-KW"/>
</dbReference>
<proteinExistence type="predicted"/>
<dbReference type="PANTHER" id="PTHR42682">
    <property type="entry name" value="HYDROGENASE-4 COMPONENT F"/>
    <property type="match status" value="1"/>
</dbReference>